<reference evidence="2 3" key="2">
    <citation type="submission" date="2019-01" db="EMBL/GenBank/DDBJ databases">
        <title>The decoding of complex shrimp genome reveals the adaptation for benthos swimmer, frequently molting mechanism and breeding impact on genome.</title>
        <authorList>
            <person name="Sun Y."/>
            <person name="Gao Y."/>
            <person name="Yu Y."/>
        </authorList>
    </citation>
    <scope>NUCLEOTIDE SEQUENCE [LARGE SCALE GENOMIC DNA]</scope>
    <source>
        <tissue evidence="2">Muscle</tissue>
    </source>
</reference>
<dbReference type="AlphaFoldDB" id="A0A3R7LZ71"/>
<dbReference type="EMBL" id="QCYY01002831">
    <property type="protein sequence ID" value="ROT67227.1"/>
    <property type="molecule type" value="Genomic_DNA"/>
</dbReference>
<proteinExistence type="predicted"/>
<dbReference type="OrthoDB" id="6376450at2759"/>
<accession>A0A3R7LZ71</accession>
<dbReference type="Proteomes" id="UP000283509">
    <property type="component" value="Unassembled WGS sequence"/>
</dbReference>
<protein>
    <submittedName>
        <fullName evidence="2">Uncharacterized protein</fullName>
    </submittedName>
</protein>
<evidence type="ECO:0000256" key="1">
    <source>
        <dbReference type="SAM" id="MobiDB-lite"/>
    </source>
</evidence>
<reference evidence="2 3" key="1">
    <citation type="submission" date="2018-04" db="EMBL/GenBank/DDBJ databases">
        <authorList>
            <person name="Zhang X."/>
            <person name="Yuan J."/>
            <person name="Li F."/>
            <person name="Xiang J."/>
        </authorList>
    </citation>
    <scope>NUCLEOTIDE SEQUENCE [LARGE SCALE GENOMIC DNA]</scope>
    <source>
        <tissue evidence="2">Muscle</tissue>
    </source>
</reference>
<comment type="caution">
    <text evidence="2">The sequence shown here is derived from an EMBL/GenBank/DDBJ whole genome shotgun (WGS) entry which is preliminary data.</text>
</comment>
<sequence length="354" mass="39529">MARAQSQSPRPITHARRLGTADEHLSAPSASTTVAKARRVPGASPAQSGPPFFVTRSSSPFSLTFYLFPFPTLSSLLPSLTPRPVSLLSPSLPPFPLSIFSSPFPFTSSSSPPFSLPSSPSSRVPSPPLPLKPGCFTNQIPSGTSSCLVLPSWRRNRARSLEFLTLGLLLSRALRLGRCSPRARPYAFNTDYYLNLSKSSGSTIESEKVEVTNQSDAQSLVERRRCWLVDPVWYPNPWAWDSIWVPPHENRSQPHFGYEAYRQLILKYLELRNRKYTVVLRLCPLHQHLLDDGNGVKQEPRVTLAALHPYRLPVEDVRVPPHESSEWPSSVPHFNLVSSYDLMVQFLGIGCKNC</sequence>
<evidence type="ECO:0000313" key="2">
    <source>
        <dbReference type="EMBL" id="ROT67227.1"/>
    </source>
</evidence>
<name>A0A3R7LZ71_PENVA</name>
<gene>
    <name evidence="2" type="ORF">C7M84_014703</name>
</gene>
<keyword evidence="3" id="KW-1185">Reference proteome</keyword>
<feature type="compositionally biased region" description="Polar residues" evidence="1">
    <location>
        <begin position="1"/>
        <end position="10"/>
    </location>
</feature>
<feature type="region of interest" description="Disordered" evidence="1">
    <location>
        <begin position="1"/>
        <end position="51"/>
    </location>
</feature>
<evidence type="ECO:0000313" key="3">
    <source>
        <dbReference type="Proteomes" id="UP000283509"/>
    </source>
</evidence>
<organism evidence="2 3">
    <name type="scientific">Penaeus vannamei</name>
    <name type="common">Whiteleg shrimp</name>
    <name type="synonym">Litopenaeus vannamei</name>
    <dbReference type="NCBI Taxonomy" id="6689"/>
    <lineage>
        <taxon>Eukaryota</taxon>
        <taxon>Metazoa</taxon>
        <taxon>Ecdysozoa</taxon>
        <taxon>Arthropoda</taxon>
        <taxon>Crustacea</taxon>
        <taxon>Multicrustacea</taxon>
        <taxon>Malacostraca</taxon>
        <taxon>Eumalacostraca</taxon>
        <taxon>Eucarida</taxon>
        <taxon>Decapoda</taxon>
        <taxon>Dendrobranchiata</taxon>
        <taxon>Penaeoidea</taxon>
        <taxon>Penaeidae</taxon>
        <taxon>Penaeus</taxon>
    </lineage>
</organism>